<protein>
    <recommendedName>
        <fullName evidence="4">Peptidase A2 domain-containing protein</fullName>
    </recommendedName>
</protein>
<feature type="region of interest" description="Disordered" evidence="1">
    <location>
        <begin position="1"/>
        <end position="24"/>
    </location>
</feature>
<gene>
    <name evidence="2" type="ORF">DPMN_001629</name>
</gene>
<dbReference type="Gene3D" id="2.40.70.10">
    <property type="entry name" value="Acid Proteases"/>
    <property type="match status" value="1"/>
</dbReference>
<dbReference type="AlphaFoldDB" id="A0A9D4MLQ0"/>
<comment type="caution">
    <text evidence="2">The sequence shown here is derived from an EMBL/GenBank/DDBJ whole genome shotgun (WGS) entry which is preliminary data.</text>
</comment>
<dbReference type="EMBL" id="JAIWYP010000001">
    <property type="protein sequence ID" value="KAH3877751.1"/>
    <property type="molecule type" value="Genomic_DNA"/>
</dbReference>
<organism evidence="2 3">
    <name type="scientific">Dreissena polymorpha</name>
    <name type="common">Zebra mussel</name>
    <name type="synonym">Mytilus polymorpha</name>
    <dbReference type="NCBI Taxonomy" id="45954"/>
    <lineage>
        <taxon>Eukaryota</taxon>
        <taxon>Metazoa</taxon>
        <taxon>Spiralia</taxon>
        <taxon>Lophotrochozoa</taxon>
        <taxon>Mollusca</taxon>
        <taxon>Bivalvia</taxon>
        <taxon>Autobranchia</taxon>
        <taxon>Heteroconchia</taxon>
        <taxon>Euheterodonta</taxon>
        <taxon>Imparidentia</taxon>
        <taxon>Neoheterodontei</taxon>
        <taxon>Myida</taxon>
        <taxon>Dreissenoidea</taxon>
        <taxon>Dreissenidae</taxon>
        <taxon>Dreissena</taxon>
    </lineage>
</organism>
<dbReference type="Pfam" id="PF13650">
    <property type="entry name" value="Asp_protease_2"/>
    <property type="match status" value="1"/>
</dbReference>
<evidence type="ECO:0000256" key="1">
    <source>
        <dbReference type="SAM" id="MobiDB-lite"/>
    </source>
</evidence>
<keyword evidence="3" id="KW-1185">Reference proteome</keyword>
<dbReference type="Proteomes" id="UP000828390">
    <property type="component" value="Unassembled WGS sequence"/>
</dbReference>
<dbReference type="GO" id="GO:0004190">
    <property type="term" value="F:aspartic-type endopeptidase activity"/>
    <property type="evidence" value="ECO:0007669"/>
    <property type="project" value="InterPro"/>
</dbReference>
<feature type="compositionally biased region" description="Polar residues" evidence="1">
    <location>
        <begin position="14"/>
        <end position="24"/>
    </location>
</feature>
<accession>A0A9D4MLQ0</accession>
<dbReference type="CDD" id="cd00303">
    <property type="entry name" value="retropepsin_like"/>
    <property type="match status" value="1"/>
</dbReference>
<evidence type="ECO:0008006" key="4">
    <source>
        <dbReference type="Google" id="ProtNLM"/>
    </source>
</evidence>
<dbReference type="SUPFAM" id="SSF50630">
    <property type="entry name" value="Acid proteases"/>
    <property type="match status" value="1"/>
</dbReference>
<evidence type="ECO:0000313" key="3">
    <source>
        <dbReference type="Proteomes" id="UP000828390"/>
    </source>
</evidence>
<evidence type="ECO:0000313" key="2">
    <source>
        <dbReference type="EMBL" id="KAH3877751.1"/>
    </source>
</evidence>
<reference evidence="2" key="1">
    <citation type="journal article" date="2019" name="bioRxiv">
        <title>The Genome of the Zebra Mussel, Dreissena polymorpha: A Resource for Invasive Species Research.</title>
        <authorList>
            <person name="McCartney M.A."/>
            <person name="Auch B."/>
            <person name="Kono T."/>
            <person name="Mallez S."/>
            <person name="Zhang Y."/>
            <person name="Obille A."/>
            <person name="Becker A."/>
            <person name="Abrahante J.E."/>
            <person name="Garbe J."/>
            <person name="Badalamenti J.P."/>
            <person name="Herman A."/>
            <person name="Mangelson H."/>
            <person name="Liachko I."/>
            <person name="Sullivan S."/>
            <person name="Sone E.D."/>
            <person name="Koren S."/>
            <person name="Silverstein K.A.T."/>
            <person name="Beckman K.B."/>
            <person name="Gohl D.M."/>
        </authorList>
    </citation>
    <scope>NUCLEOTIDE SEQUENCE</scope>
    <source>
        <strain evidence="2">Duluth1</strain>
        <tissue evidence="2">Whole animal</tissue>
    </source>
</reference>
<dbReference type="InterPro" id="IPR001969">
    <property type="entry name" value="Aspartic_peptidase_AS"/>
</dbReference>
<sequence length="178" mass="19234">MSRGQTINHRDEVSTQVNLPLASNTNTETNGCIEVVKGVSGRTQRGEGCYVEGYAEGVPVVFTADTGATKTIISTNVFKRINSRDQPKLRGSVSLVGPNGIPKKELGMGVFRLEIGPVTLEREADVADIEDDVLLEYDVLGSKDNGPVDILLSRNMLVLNGVKIPYVSKATDEMARKV</sequence>
<reference evidence="2" key="2">
    <citation type="submission" date="2020-11" db="EMBL/GenBank/DDBJ databases">
        <authorList>
            <person name="McCartney M.A."/>
            <person name="Auch B."/>
            <person name="Kono T."/>
            <person name="Mallez S."/>
            <person name="Becker A."/>
            <person name="Gohl D.M."/>
            <person name="Silverstein K.A.T."/>
            <person name="Koren S."/>
            <person name="Bechman K.B."/>
            <person name="Herman A."/>
            <person name="Abrahante J.E."/>
            <person name="Garbe J."/>
        </authorList>
    </citation>
    <scope>NUCLEOTIDE SEQUENCE</scope>
    <source>
        <strain evidence="2">Duluth1</strain>
        <tissue evidence="2">Whole animal</tissue>
    </source>
</reference>
<name>A0A9D4MLQ0_DREPO</name>
<dbReference type="GO" id="GO:0006508">
    <property type="term" value="P:proteolysis"/>
    <property type="evidence" value="ECO:0007669"/>
    <property type="project" value="InterPro"/>
</dbReference>
<dbReference type="PROSITE" id="PS00141">
    <property type="entry name" value="ASP_PROTEASE"/>
    <property type="match status" value="1"/>
</dbReference>
<dbReference type="InterPro" id="IPR021109">
    <property type="entry name" value="Peptidase_aspartic_dom_sf"/>
</dbReference>
<proteinExistence type="predicted"/>